<sequence>MCLLVAAIGTLVFMLIQGVLGAWGPYRPVLLPERVEIGDAVIQSGSLELWLLLLVSLTVLLRELAGLRRLVFDGAQLTVTRYCTGQTLTKVRVEAIRSVSVAVPAKRRLDMSGTSKGGGYVVAVLNGADLHIPVNYVGANELVDELRKQRER</sequence>
<evidence type="ECO:0008006" key="4">
    <source>
        <dbReference type="Google" id="ProtNLM"/>
    </source>
</evidence>
<keyword evidence="1" id="KW-1133">Transmembrane helix</keyword>
<proteinExistence type="predicted"/>
<feature type="transmembrane region" description="Helical" evidence="1">
    <location>
        <begin position="40"/>
        <end position="61"/>
    </location>
</feature>
<comment type="caution">
    <text evidence="2">The sequence shown here is derived from an EMBL/GenBank/DDBJ whole genome shotgun (WGS) entry which is preliminary data.</text>
</comment>
<evidence type="ECO:0000313" key="3">
    <source>
        <dbReference type="Proteomes" id="UP001371218"/>
    </source>
</evidence>
<keyword evidence="1" id="KW-0472">Membrane</keyword>
<evidence type="ECO:0000313" key="2">
    <source>
        <dbReference type="EMBL" id="MEK8035061.1"/>
    </source>
</evidence>
<dbReference type="RefSeq" id="WP_341429496.1">
    <property type="nucleotide sequence ID" value="NZ_JBBUTG010000063.1"/>
</dbReference>
<protein>
    <recommendedName>
        <fullName evidence="4">DUF304 domain-containing protein</fullName>
    </recommendedName>
</protein>
<keyword evidence="3" id="KW-1185">Reference proteome</keyword>
<dbReference type="EMBL" id="JBBUTG010000063">
    <property type="protein sequence ID" value="MEK8035061.1"/>
    <property type="molecule type" value="Genomic_DNA"/>
</dbReference>
<keyword evidence="1" id="KW-0812">Transmembrane</keyword>
<accession>A0ABU9BYS2</accession>
<gene>
    <name evidence="2" type="ORF">AACH06_29950</name>
</gene>
<dbReference type="Proteomes" id="UP001371218">
    <property type="component" value="Unassembled WGS sequence"/>
</dbReference>
<reference evidence="2 3" key="1">
    <citation type="submission" date="2024-04" db="EMBL/GenBank/DDBJ databases">
        <title>Novel species of the genus Ideonella isolated from streams.</title>
        <authorList>
            <person name="Lu H."/>
        </authorList>
    </citation>
    <scope>NUCLEOTIDE SEQUENCE [LARGE SCALE GENOMIC DNA]</scope>
    <source>
        <strain evidence="2 3">DXS29W</strain>
    </source>
</reference>
<organism evidence="2 3">
    <name type="scientific">Ideonella lacteola</name>
    <dbReference type="NCBI Taxonomy" id="2984193"/>
    <lineage>
        <taxon>Bacteria</taxon>
        <taxon>Pseudomonadati</taxon>
        <taxon>Pseudomonadota</taxon>
        <taxon>Betaproteobacteria</taxon>
        <taxon>Burkholderiales</taxon>
        <taxon>Sphaerotilaceae</taxon>
        <taxon>Ideonella</taxon>
    </lineage>
</organism>
<evidence type="ECO:0000256" key="1">
    <source>
        <dbReference type="SAM" id="Phobius"/>
    </source>
</evidence>
<name>A0ABU9BYS2_9BURK</name>